<feature type="binding site" evidence="9">
    <location>
        <position position="149"/>
    </location>
    <ligand>
        <name>Mn(2+)</name>
        <dbReference type="ChEBI" id="CHEBI:29035"/>
    </ligand>
</feature>
<feature type="binding site" evidence="9">
    <location>
        <position position="11"/>
    </location>
    <ligand>
        <name>NADPH</name>
        <dbReference type="ChEBI" id="CHEBI:57783"/>
    </ligand>
</feature>
<dbReference type="Gene3D" id="3.40.50.720">
    <property type="entry name" value="NAD(P)-binding Rossmann-like Domain"/>
    <property type="match status" value="1"/>
</dbReference>
<evidence type="ECO:0000313" key="13">
    <source>
        <dbReference type="EMBL" id="ERP38882.1"/>
    </source>
</evidence>
<dbReference type="SUPFAM" id="SSF69055">
    <property type="entry name" value="1-deoxy-D-xylulose-5-phosphate reductoisomerase, C-terminal domain"/>
    <property type="match status" value="1"/>
</dbReference>
<gene>
    <name evidence="9" type="primary">dxr</name>
    <name evidence="13" type="ORF">CALK_0660</name>
</gene>
<comment type="cofactor">
    <cofactor evidence="9">
        <name>Mg(2+)</name>
        <dbReference type="ChEBI" id="CHEBI:18420"/>
    </cofactor>
    <cofactor evidence="9">
        <name>Mn(2+)</name>
        <dbReference type="ChEBI" id="CHEBI:29035"/>
    </cofactor>
</comment>
<keyword evidence="9" id="KW-0460">Magnesium</keyword>
<keyword evidence="4 9" id="KW-0521">NADP</keyword>
<feature type="binding site" evidence="9">
    <location>
        <position position="122"/>
    </location>
    <ligand>
        <name>1-deoxy-D-xylulose 5-phosphate</name>
        <dbReference type="ChEBI" id="CHEBI:57792"/>
    </ligand>
</feature>
<evidence type="ECO:0000256" key="7">
    <source>
        <dbReference type="ARBA" id="ARBA00023229"/>
    </source>
</evidence>
<feature type="binding site" evidence="9">
    <location>
        <position position="149"/>
    </location>
    <ligand>
        <name>1-deoxy-D-xylulose 5-phosphate</name>
        <dbReference type="ChEBI" id="CHEBI:57792"/>
    </ligand>
</feature>
<feature type="binding site" evidence="9">
    <location>
        <position position="218"/>
    </location>
    <ligand>
        <name>1-deoxy-D-xylulose 5-phosphate</name>
        <dbReference type="ChEBI" id="CHEBI:57792"/>
    </ligand>
</feature>
<evidence type="ECO:0000259" key="12">
    <source>
        <dbReference type="Pfam" id="PF13288"/>
    </source>
</evidence>
<evidence type="ECO:0000256" key="6">
    <source>
        <dbReference type="ARBA" id="ARBA00023211"/>
    </source>
</evidence>
<dbReference type="PANTHER" id="PTHR30525">
    <property type="entry name" value="1-DEOXY-D-XYLULOSE 5-PHOSPHATE REDUCTOISOMERASE"/>
    <property type="match status" value="1"/>
</dbReference>
<dbReference type="Gene3D" id="1.10.1740.10">
    <property type="match status" value="1"/>
</dbReference>
<dbReference type="UniPathway" id="UPA00056">
    <property type="reaction ID" value="UER00092"/>
</dbReference>
<dbReference type="InterPro" id="IPR036291">
    <property type="entry name" value="NAD(P)-bd_dom_sf"/>
</dbReference>
<sequence>MKKVLLLGSSGSIGTSTENCIRRNPEEYQLVGISVNRSIEKAIAQIDEFSPEALVIGEEQAYTAFPHQQYKQTNLYYGVEGLRQITRELDYDILVNALVGSVGFEPTLEALKRGKTVALANKESLVVGGELIEDVLATHGGILLPVDSEHSAISQCLNGEDPATIESMTITASGGPFRTLPQEEFSRITVENALKHPTWEMGAKITIDSSTLMNKGFEVMEAHHLFSIPYDKISVVVHPQSIIHSMVTFHDGSVMAQCGLPDMELPIQYALSYPQRLPMDTPRLNLATVGTLSFEKPDLDRFPCLQHCIDAGKTGGTLPTVLNAANEEAVTLFLEKRIAYTDIERIIGNELAAHTPAPLSSVDTLMSVDKETRTRIRRSYCGREA</sequence>
<dbReference type="PIRSF" id="PIRSF006205">
    <property type="entry name" value="Dxp_reductismrs"/>
    <property type="match status" value="1"/>
</dbReference>
<dbReference type="InterPro" id="IPR036169">
    <property type="entry name" value="DXPR_C_sf"/>
</dbReference>
<feature type="binding site" evidence="9">
    <location>
        <position position="202"/>
    </location>
    <ligand>
        <name>NADPH</name>
        <dbReference type="ChEBI" id="CHEBI:57783"/>
    </ligand>
</feature>
<dbReference type="GO" id="GO:0030604">
    <property type="term" value="F:1-deoxy-D-xylulose-5-phosphate reductoisomerase activity"/>
    <property type="evidence" value="ECO:0007669"/>
    <property type="project" value="UniProtKB-UniRule"/>
</dbReference>
<dbReference type="HAMAP" id="MF_00183">
    <property type="entry name" value="DXP_reductoisom"/>
    <property type="match status" value="1"/>
</dbReference>
<dbReference type="PANTHER" id="PTHR30525:SF0">
    <property type="entry name" value="1-DEOXY-D-XYLULOSE 5-PHOSPHATE REDUCTOISOMERASE, CHLOROPLASTIC"/>
    <property type="match status" value="1"/>
</dbReference>
<dbReference type="EMBL" id="ASJR01000004">
    <property type="protein sequence ID" value="ERP38882.1"/>
    <property type="molecule type" value="Genomic_DNA"/>
</dbReference>
<keyword evidence="13" id="KW-0413">Isomerase</keyword>
<dbReference type="STRING" id="1313304.CALK_0660"/>
<comment type="caution">
    <text evidence="9">Lacks conserved residue(s) required for the propagation of feature annotation.</text>
</comment>
<feature type="binding site" evidence="9">
    <location>
        <position position="12"/>
    </location>
    <ligand>
        <name>NADPH</name>
        <dbReference type="ChEBI" id="CHEBI:57783"/>
    </ligand>
</feature>
<evidence type="ECO:0000259" key="11">
    <source>
        <dbReference type="Pfam" id="PF08436"/>
    </source>
</evidence>
<evidence type="ECO:0000256" key="1">
    <source>
        <dbReference type="ARBA" id="ARBA00005094"/>
    </source>
</evidence>
<dbReference type="InterPro" id="IPR003821">
    <property type="entry name" value="DXP_reductoisomerase"/>
</dbReference>
<dbReference type="PATRIC" id="fig|1313304.3.peg.633"/>
<feature type="domain" description="1-deoxy-D-xylulose 5-phosphate reductoisomerase C-terminal" evidence="11">
    <location>
        <begin position="143"/>
        <end position="226"/>
    </location>
</feature>
<dbReference type="RefSeq" id="WP_022636181.1">
    <property type="nucleotide sequence ID" value="NZ_ASJR01000004.1"/>
</dbReference>
<feature type="binding site" evidence="9">
    <location>
        <position position="148"/>
    </location>
    <ligand>
        <name>1-deoxy-D-xylulose 5-phosphate</name>
        <dbReference type="ChEBI" id="CHEBI:57792"/>
    </ligand>
</feature>
<comment type="caution">
    <text evidence="13">The sequence shown here is derived from an EMBL/GenBank/DDBJ whole genome shotgun (WGS) entry which is preliminary data.</text>
</comment>
<dbReference type="NCBIfam" id="TIGR00243">
    <property type="entry name" value="Dxr"/>
    <property type="match status" value="1"/>
</dbReference>
<dbReference type="InterPro" id="IPR013512">
    <property type="entry name" value="DXP_reductoisomerase_N"/>
</dbReference>
<feature type="binding site" evidence="9">
    <location>
        <position position="209"/>
    </location>
    <ligand>
        <name>1-deoxy-D-xylulose 5-phosphate</name>
        <dbReference type="ChEBI" id="CHEBI:57792"/>
    </ligand>
</feature>
<comment type="pathway">
    <text evidence="1 9">Isoprenoid biosynthesis; isopentenyl diphosphate biosynthesis via DXP pathway; isopentenyl diphosphate from 1-deoxy-D-xylulose 5-phosphate: step 1/6.</text>
</comment>
<organism evidence="13 14">
    <name type="scientific">Chitinivibrio alkaliphilus ACht1</name>
    <dbReference type="NCBI Taxonomy" id="1313304"/>
    <lineage>
        <taxon>Bacteria</taxon>
        <taxon>Pseudomonadati</taxon>
        <taxon>Fibrobacterota</taxon>
        <taxon>Chitinivibrionia</taxon>
        <taxon>Chitinivibrionales</taxon>
        <taxon>Chitinivibrionaceae</taxon>
        <taxon>Chitinivibrio</taxon>
    </lineage>
</organism>
<dbReference type="GO" id="GO:0051484">
    <property type="term" value="P:isopentenyl diphosphate biosynthetic process, methylerythritol 4-phosphate pathway involved in terpenoid biosynthetic process"/>
    <property type="evidence" value="ECO:0007669"/>
    <property type="project" value="UniProtKB-ARBA"/>
</dbReference>
<dbReference type="GO" id="GO:0016853">
    <property type="term" value="F:isomerase activity"/>
    <property type="evidence" value="ECO:0007669"/>
    <property type="project" value="UniProtKB-KW"/>
</dbReference>
<dbReference type="FunFam" id="3.40.50.720:FF:000045">
    <property type="entry name" value="1-deoxy-D-xylulose 5-phosphate reductoisomerase"/>
    <property type="match status" value="1"/>
</dbReference>
<dbReference type="InterPro" id="IPR026877">
    <property type="entry name" value="DXPR_C"/>
</dbReference>
<dbReference type="GO" id="GO:0030145">
    <property type="term" value="F:manganese ion binding"/>
    <property type="evidence" value="ECO:0007669"/>
    <property type="project" value="TreeGrafter"/>
</dbReference>
<feature type="binding site" evidence="9">
    <location>
        <position position="196"/>
    </location>
    <ligand>
        <name>1-deoxy-D-xylulose 5-phosphate</name>
        <dbReference type="ChEBI" id="CHEBI:57792"/>
    </ligand>
</feature>
<dbReference type="Pfam" id="PF13288">
    <property type="entry name" value="DXPR_C"/>
    <property type="match status" value="1"/>
</dbReference>
<feature type="binding site" evidence="9">
    <location>
        <position position="218"/>
    </location>
    <ligand>
        <name>Mn(2+)</name>
        <dbReference type="ChEBI" id="CHEBI:29035"/>
    </ligand>
</feature>
<dbReference type="NCBIfam" id="NF009114">
    <property type="entry name" value="PRK12464.1"/>
    <property type="match status" value="1"/>
</dbReference>
<keyword evidence="7 9" id="KW-0414">Isoprene biosynthesis</keyword>
<evidence type="ECO:0000256" key="9">
    <source>
        <dbReference type="HAMAP-Rule" id="MF_00183"/>
    </source>
</evidence>
<evidence type="ECO:0000256" key="3">
    <source>
        <dbReference type="ARBA" id="ARBA00022723"/>
    </source>
</evidence>
<keyword evidence="14" id="KW-1185">Reference proteome</keyword>
<feature type="binding site" evidence="9">
    <location>
        <position position="173"/>
    </location>
    <ligand>
        <name>1-deoxy-D-xylulose 5-phosphate</name>
        <dbReference type="ChEBI" id="CHEBI:57792"/>
    </ligand>
</feature>
<dbReference type="Proteomes" id="UP000017148">
    <property type="component" value="Unassembled WGS sequence"/>
</dbReference>
<evidence type="ECO:0000259" key="10">
    <source>
        <dbReference type="Pfam" id="PF02670"/>
    </source>
</evidence>
<evidence type="ECO:0000256" key="5">
    <source>
        <dbReference type="ARBA" id="ARBA00023002"/>
    </source>
</evidence>
<dbReference type="InterPro" id="IPR013644">
    <property type="entry name" value="DXP_reductoisomerase_C"/>
</dbReference>
<accession>U7DA45</accession>
<feature type="binding site" evidence="9">
    <location>
        <position position="147"/>
    </location>
    <ligand>
        <name>Mn(2+)</name>
        <dbReference type="ChEBI" id="CHEBI:29035"/>
    </ligand>
</feature>
<name>U7DA45_9BACT</name>
<evidence type="ECO:0000313" key="14">
    <source>
        <dbReference type="Proteomes" id="UP000017148"/>
    </source>
</evidence>
<feature type="binding site" evidence="9">
    <location>
        <position position="121"/>
    </location>
    <ligand>
        <name>NADPH</name>
        <dbReference type="ChEBI" id="CHEBI:57783"/>
    </ligand>
</feature>
<dbReference type="SUPFAM" id="SSF55347">
    <property type="entry name" value="Glyceraldehyde-3-phosphate dehydrogenase-like, C-terminal domain"/>
    <property type="match status" value="1"/>
</dbReference>
<dbReference type="GO" id="GO:0070402">
    <property type="term" value="F:NADPH binding"/>
    <property type="evidence" value="ECO:0007669"/>
    <property type="project" value="InterPro"/>
</dbReference>
<dbReference type="OrthoDB" id="9806546at2"/>
<comment type="similarity">
    <text evidence="2 9">Belongs to the DXR family.</text>
</comment>
<feature type="domain" description="1-deoxy-D-xylulose 5-phosphate reductoisomerase N-terminal" evidence="10">
    <location>
        <begin position="4"/>
        <end position="129"/>
    </location>
</feature>
<dbReference type="AlphaFoldDB" id="U7DA45"/>
<feature type="domain" description="DXP reductoisomerase C-terminal" evidence="12">
    <location>
        <begin position="259"/>
        <end position="374"/>
    </location>
</feature>
<feature type="binding site" evidence="9">
    <location>
        <position position="13"/>
    </location>
    <ligand>
        <name>NADPH</name>
        <dbReference type="ChEBI" id="CHEBI:57783"/>
    </ligand>
</feature>
<reference evidence="13 14" key="1">
    <citation type="journal article" date="2013" name="Environ. Microbiol.">
        <title>Genome analysis of Chitinivibrio alkaliphilus gen. nov., sp. nov., a novel extremely haloalkaliphilic anaerobic chitinolytic bacterium from the candidate phylum Termite Group 3.</title>
        <authorList>
            <person name="Sorokin D.Y."/>
            <person name="Gumerov V.M."/>
            <person name="Rakitin A.L."/>
            <person name="Beletsky A.V."/>
            <person name="Damste J.S."/>
            <person name="Muyzer G."/>
            <person name="Mardanov A.V."/>
            <person name="Ravin N.V."/>
        </authorList>
    </citation>
    <scope>NUCLEOTIDE SEQUENCE [LARGE SCALE GENOMIC DNA]</scope>
    <source>
        <strain evidence="13 14">ACht1</strain>
    </source>
</reference>
<proteinExistence type="inferred from homology"/>
<dbReference type="eggNOG" id="COG0743">
    <property type="taxonomic scope" value="Bacteria"/>
</dbReference>
<dbReference type="Pfam" id="PF08436">
    <property type="entry name" value="DXP_redisom_C"/>
    <property type="match status" value="1"/>
</dbReference>
<evidence type="ECO:0000256" key="8">
    <source>
        <dbReference type="ARBA" id="ARBA00048543"/>
    </source>
</evidence>
<dbReference type="SUPFAM" id="SSF51735">
    <property type="entry name" value="NAD(P)-binding Rossmann-fold domains"/>
    <property type="match status" value="1"/>
</dbReference>
<dbReference type="EC" id="1.1.1.267" evidence="9"/>
<feature type="binding site" evidence="9">
    <location>
        <position position="215"/>
    </location>
    <ligand>
        <name>1-deoxy-D-xylulose 5-phosphate</name>
        <dbReference type="ChEBI" id="CHEBI:57792"/>
    </ligand>
</feature>
<feature type="binding site" evidence="9">
    <location>
        <position position="214"/>
    </location>
    <ligand>
        <name>1-deoxy-D-xylulose 5-phosphate</name>
        <dbReference type="ChEBI" id="CHEBI:57792"/>
    </ligand>
</feature>
<dbReference type="Pfam" id="PF02670">
    <property type="entry name" value="DXP_reductoisom"/>
    <property type="match status" value="1"/>
</dbReference>
<comment type="catalytic activity">
    <reaction evidence="8">
        <text>2-C-methyl-D-erythritol 4-phosphate + NADP(+) = 1-deoxy-D-xylulose 5-phosphate + NADPH + H(+)</text>
        <dbReference type="Rhea" id="RHEA:13717"/>
        <dbReference type="ChEBI" id="CHEBI:15378"/>
        <dbReference type="ChEBI" id="CHEBI:57783"/>
        <dbReference type="ChEBI" id="CHEBI:57792"/>
        <dbReference type="ChEBI" id="CHEBI:58262"/>
        <dbReference type="ChEBI" id="CHEBI:58349"/>
        <dbReference type="EC" id="1.1.1.267"/>
    </reaction>
    <physiologicalReaction direction="right-to-left" evidence="8">
        <dbReference type="Rhea" id="RHEA:13719"/>
    </physiologicalReaction>
</comment>
<keyword evidence="3 9" id="KW-0479">Metal-binding</keyword>
<protein>
    <recommendedName>
        <fullName evidence="9">1-deoxy-D-xylulose 5-phosphate reductoisomerase</fullName>
        <shortName evidence="9">DXP reductoisomerase</shortName>
        <ecNumber evidence="9">1.1.1.267</ecNumber>
    </recommendedName>
    <alternativeName>
        <fullName evidence="9">1-deoxyxylulose-5-phosphate reductoisomerase</fullName>
    </alternativeName>
    <alternativeName>
        <fullName evidence="9">2-C-methyl-D-erythritol 4-phosphate synthase</fullName>
    </alternativeName>
</protein>
<keyword evidence="6 9" id="KW-0464">Manganese</keyword>
<evidence type="ECO:0000256" key="2">
    <source>
        <dbReference type="ARBA" id="ARBA00006825"/>
    </source>
</evidence>
<keyword evidence="5 9" id="KW-0560">Oxidoreductase</keyword>
<feature type="binding site" evidence="9">
    <location>
        <position position="123"/>
    </location>
    <ligand>
        <name>NADPH</name>
        <dbReference type="ChEBI" id="CHEBI:57783"/>
    </ligand>
</feature>
<comment type="function">
    <text evidence="9">Catalyzes the NADPH-dependent rearrangement and reduction of 1-deoxy-D-xylulose-5-phosphate (DXP) to 2-C-methyl-D-erythritol 4-phosphate (MEP).</text>
</comment>
<feature type="binding site" evidence="9">
    <location>
        <position position="37"/>
    </location>
    <ligand>
        <name>NADPH</name>
        <dbReference type="ChEBI" id="CHEBI:57783"/>
    </ligand>
</feature>
<evidence type="ECO:0000256" key="4">
    <source>
        <dbReference type="ARBA" id="ARBA00022857"/>
    </source>
</evidence>